<evidence type="ECO:0000256" key="1">
    <source>
        <dbReference type="ARBA" id="ARBA00022679"/>
    </source>
</evidence>
<sequence length="449" mass="50590">MPVGQVTDPLYFKKYATVKAGGWRRSWPNSKSFGAYWQQYCFRQRLARRAPWDRDKWEDCVASLVEDLRDVRLDPLRCEDTPSCFSDLSASAGLGLSGNKEFLNKGEVPMHEIFKCYDRLAAGRLHLIPDYSIAFRSHLVRGDAQAKTRVVLVTPGPLAFVEKIFAEPLFRALKARRFPKPWATGFDWFSGDGSRVLQTFGAKSLSLDFSSFDLCAPIFMIKDVFRVIASCFSLTSEQALVLESIATNHTDAHVLREGKRYHLEGGIRTGSSFTHIVGTFVCILMVRYLTSLDVESLSFGDDVVLNTNVKLRVIMSRAHNTSSFSISVSKSKRGVHWLGLHYKSGFWEVEDPQKRWGQLFLPEHVGNDATLQVQLLHAHLLAAGTGVMAAELRLIIQREGCTSLTKPSKRLLKKMYSLPEDVFEHTGRNVLDVERHLKALMDSTSQNGP</sequence>
<reference evidence="5" key="1">
    <citation type="journal article" date="2016" name="Nature">
        <title>Redefining the invertebrate RNA virosphere.</title>
        <authorList>
            <person name="Shi M."/>
            <person name="Lin X.D."/>
            <person name="Tian J.H."/>
            <person name="Chen L.J."/>
            <person name="Chen X."/>
            <person name="Li C.X."/>
            <person name="Qin X.C."/>
            <person name="Li J."/>
            <person name="Cao J.P."/>
            <person name="Eden J.S."/>
            <person name="Buchmann J."/>
            <person name="Wang W."/>
            <person name="Xu J."/>
            <person name="Holmes E.C."/>
            <person name="Zhang Y.Z."/>
        </authorList>
    </citation>
    <scope>NUCLEOTIDE SEQUENCE</scope>
    <source>
        <strain evidence="5">WLJQ26001</strain>
    </source>
</reference>
<dbReference type="PROSITE" id="PS50507">
    <property type="entry name" value="RDRP_SSRNA_POS"/>
    <property type="match status" value="1"/>
</dbReference>
<evidence type="ECO:0000256" key="3">
    <source>
        <dbReference type="ARBA" id="ARBA00022953"/>
    </source>
</evidence>
<evidence type="ECO:0000256" key="2">
    <source>
        <dbReference type="ARBA" id="ARBA00022695"/>
    </source>
</evidence>
<dbReference type="SUPFAM" id="SSF56672">
    <property type="entry name" value="DNA/RNA polymerases"/>
    <property type="match status" value="1"/>
</dbReference>
<dbReference type="Pfam" id="PF00680">
    <property type="entry name" value="RdRP_1"/>
    <property type="match status" value="1"/>
</dbReference>
<evidence type="ECO:0000259" key="4">
    <source>
        <dbReference type="PROSITE" id="PS50507"/>
    </source>
</evidence>
<dbReference type="InterPro" id="IPR043502">
    <property type="entry name" value="DNA/RNA_pol_sf"/>
</dbReference>
<accession>A0A1L3KLY9</accession>
<protein>
    <submittedName>
        <fullName evidence="5">RdRp</fullName>
    </submittedName>
</protein>
<evidence type="ECO:0000313" key="5">
    <source>
        <dbReference type="EMBL" id="APG78339.1"/>
    </source>
</evidence>
<keyword evidence="3" id="KW-0693">Viral RNA replication</keyword>
<name>A0A1L3KLY9_9VIRU</name>
<dbReference type="GO" id="GO:0006351">
    <property type="term" value="P:DNA-templated transcription"/>
    <property type="evidence" value="ECO:0007669"/>
    <property type="project" value="InterPro"/>
</dbReference>
<organism evidence="5">
    <name type="scientific">Wenling partiti-like virus 10</name>
    <dbReference type="NCBI Taxonomy" id="1923516"/>
    <lineage>
        <taxon>Viruses</taxon>
        <taxon>Riboviria</taxon>
    </lineage>
</organism>
<keyword evidence="2" id="KW-0548">Nucleotidyltransferase</keyword>
<feature type="domain" description="RdRp catalytic" evidence="4">
    <location>
        <begin position="202"/>
        <end position="315"/>
    </location>
</feature>
<proteinExistence type="predicted"/>
<dbReference type="InterPro" id="IPR007094">
    <property type="entry name" value="RNA-dir_pol_PSvirus"/>
</dbReference>
<dbReference type="GO" id="GO:0003723">
    <property type="term" value="F:RNA binding"/>
    <property type="evidence" value="ECO:0007669"/>
    <property type="project" value="InterPro"/>
</dbReference>
<dbReference type="EMBL" id="KX884224">
    <property type="protein sequence ID" value="APG78339.1"/>
    <property type="molecule type" value="Genomic_RNA"/>
</dbReference>
<dbReference type="GO" id="GO:0003968">
    <property type="term" value="F:RNA-directed RNA polymerase activity"/>
    <property type="evidence" value="ECO:0007669"/>
    <property type="project" value="InterPro"/>
</dbReference>
<dbReference type="InterPro" id="IPR001205">
    <property type="entry name" value="RNA-dir_pol_C"/>
</dbReference>
<keyword evidence="1" id="KW-0808">Transferase</keyword>
<dbReference type="GO" id="GO:0039694">
    <property type="term" value="P:viral RNA genome replication"/>
    <property type="evidence" value="ECO:0007669"/>
    <property type="project" value="InterPro"/>
</dbReference>